<dbReference type="SUPFAM" id="SSF53335">
    <property type="entry name" value="S-adenosyl-L-methionine-dependent methyltransferases"/>
    <property type="match status" value="1"/>
</dbReference>
<evidence type="ECO:0000256" key="8">
    <source>
        <dbReference type="ARBA" id="ARBA00048428"/>
    </source>
</evidence>
<dbReference type="PANTHER" id="PTHR43675">
    <property type="entry name" value="ARSENITE METHYLTRANSFERASE"/>
    <property type="match status" value="1"/>
</dbReference>
<keyword evidence="2" id="KW-0949">S-adenosyl-L-methionine</keyword>
<evidence type="ECO:0000256" key="3">
    <source>
        <dbReference type="ARBA" id="ARBA00034487"/>
    </source>
</evidence>
<keyword evidence="11" id="KW-1185">Reference proteome</keyword>
<protein>
    <recommendedName>
        <fullName evidence="5">Arsenite methyltransferase</fullName>
        <ecNumber evidence="4">2.1.1.137</ecNumber>
    </recommendedName>
</protein>
<dbReference type="InterPro" id="IPR026669">
    <property type="entry name" value="Arsenite_MeTrfase-like"/>
</dbReference>
<evidence type="ECO:0000256" key="2">
    <source>
        <dbReference type="ARBA" id="ARBA00022691"/>
    </source>
</evidence>
<evidence type="ECO:0000256" key="6">
    <source>
        <dbReference type="ARBA" id="ARBA00047941"/>
    </source>
</evidence>
<evidence type="ECO:0000256" key="5">
    <source>
        <dbReference type="ARBA" id="ARBA00034545"/>
    </source>
</evidence>
<reference evidence="10" key="2">
    <citation type="journal article" date="2022" name="Microb. Genom.">
        <title>A chromosome-scale genome assembly of the tomato pathogen Cladosporium fulvum reveals a compartmentalized genome architecture and the presence of a dispensable chromosome.</title>
        <authorList>
            <person name="Zaccaron A.Z."/>
            <person name="Chen L.H."/>
            <person name="Samaras A."/>
            <person name="Stergiopoulos I."/>
        </authorList>
    </citation>
    <scope>NUCLEOTIDE SEQUENCE</scope>
    <source>
        <strain evidence="10">Race5_Kim</strain>
    </source>
</reference>
<dbReference type="Pfam" id="PF13847">
    <property type="entry name" value="Methyltransf_31"/>
    <property type="match status" value="1"/>
</dbReference>
<evidence type="ECO:0000256" key="7">
    <source>
        <dbReference type="ARBA" id="ARBA00047943"/>
    </source>
</evidence>
<gene>
    <name evidence="10" type="ORF">CLAFUR5_07818</name>
</gene>
<comment type="similarity">
    <text evidence="3">Belongs to the methyltransferase superfamily. Arsenite methyltransferase family.</text>
</comment>
<organism evidence="10 11">
    <name type="scientific">Passalora fulva</name>
    <name type="common">Tomato leaf mold</name>
    <name type="synonym">Cladosporium fulvum</name>
    <dbReference type="NCBI Taxonomy" id="5499"/>
    <lineage>
        <taxon>Eukaryota</taxon>
        <taxon>Fungi</taxon>
        <taxon>Dikarya</taxon>
        <taxon>Ascomycota</taxon>
        <taxon>Pezizomycotina</taxon>
        <taxon>Dothideomycetes</taxon>
        <taxon>Dothideomycetidae</taxon>
        <taxon>Mycosphaerellales</taxon>
        <taxon>Mycosphaerellaceae</taxon>
        <taxon>Fulvia</taxon>
    </lineage>
</organism>
<accession>A0A9Q8LDA0</accession>
<reference evidence="10" key="1">
    <citation type="submission" date="2021-12" db="EMBL/GenBank/DDBJ databases">
        <authorList>
            <person name="Zaccaron A."/>
            <person name="Stergiopoulos I."/>
        </authorList>
    </citation>
    <scope>NUCLEOTIDE SEQUENCE</scope>
    <source>
        <strain evidence="10">Race5_Kim</strain>
    </source>
</reference>
<dbReference type="GO" id="GO:0030791">
    <property type="term" value="F:arsenite methyltransferase activity"/>
    <property type="evidence" value="ECO:0007669"/>
    <property type="project" value="UniProtKB-EC"/>
</dbReference>
<comment type="catalytic activity">
    <reaction evidence="8">
        <text>arsenic triglutathione + 3 [thioredoxin]-dithiol + 3 S-adenosyl-L-methionine = trimethylarsine + 3 [thioredoxin]-disulfide + 3 glutathione + 3 S-adenosyl-L-homocysteine + 3 H(+)</text>
        <dbReference type="Rhea" id="RHEA:69432"/>
        <dbReference type="Rhea" id="RHEA-COMP:10698"/>
        <dbReference type="Rhea" id="RHEA-COMP:10700"/>
        <dbReference type="ChEBI" id="CHEBI:15378"/>
        <dbReference type="ChEBI" id="CHEBI:27130"/>
        <dbReference type="ChEBI" id="CHEBI:29950"/>
        <dbReference type="ChEBI" id="CHEBI:50058"/>
        <dbReference type="ChEBI" id="CHEBI:57856"/>
        <dbReference type="ChEBI" id="CHEBI:57925"/>
        <dbReference type="ChEBI" id="CHEBI:59789"/>
        <dbReference type="ChEBI" id="CHEBI:183640"/>
        <dbReference type="EC" id="2.1.1.137"/>
    </reaction>
</comment>
<dbReference type="Proteomes" id="UP000756132">
    <property type="component" value="Chromosome 3"/>
</dbReference>
<dbReference type="PANTHER" id="PTHR43675:SF8">
    <property type="entry name" value="ARSENITE METHYLTRANSFERASE"/>
    <property type="match status" value="1"/>
</dbReference>
<proteinExistence type="inferred from homology"/>
<evidence type="ECO:0000256" key="4">
    <source>
        <dbReference type="ARBA" id="ARBA00034521"/>
    </source>
</evidence>
<dbReference type="RefSeq" id="XP_047759480.1">
    <property type="nucleotide sequence ID" value="XM_047906966.1"/>
</dbReference>
<dbReference type="AlphaFoldDB" id="A0A9Q8LDA0"/>
<dbReference type="Gene3D" id="3.40.50.150">
    <property type="entry name" value="Vaccinia Virus protein VP39"/>
    <property type="match status" value="1"/>
</dbReference>
<keyword evidence="1" id="KW-0808">Transferase</keyword>
<dbReference type="EC" id="2.1.1.137" evidence="4"/>
<comment type="catalytic activity">
    <reaction evidence="6">
        <text>arsenic triglutathione + [thioredoxin]-dithiol + S-adenosyl-L-methionine + 2 H2O = methylarsonous acid + [thioredoxin]-disulfide + 3 glutathione + S-adenosyl-L-homocysteine + H(+)</text>
        <dbReference type="Rhea" id="RHEA:69460"/>
        <dbReference type="Rhea" id="RHEA-COMP:10698"/>
        <dbReference type="Rhea" id="RHEA-COMP:10700"/>
        <dbReference type="ChEBI" id="CHEBI:15377"/>
        <dbReference type="ChEBI" id="CHEBI:15378"/>
        <dbReference type="ChEBI" id="CHEBI:17826"/>
        <dbReference type="ChEBI" id="CHEBI:29950"/>
        <dbReference type="ChEBI" id="CHEBI:50058"/>
        <dbReference type="ChEBI" id="CHEBI:57856"/>
        <dbReference type="ChEBI" id="CHEBI:57925"/>
        <dbReference type="ChEBI" id="CHEBI:59789"/>
        <dbReference type="ChEBI" id="CHEBI:183640"/>
        <dbReference type="EC" id="2.1.1.137"/>
    </reaction>
</comment>
<dbReference type="GO" id="GO:0032259">
    <property type="term" value="P:methylation"/>
    <property type="evidence" value="ECO:0007669"/>
    <property type="project" value="UniProtKB-KW"/>
</dbReference>
<dbReference type="OrthoDB" id="66144at2759"/>
<dbReference type="CDD" id="cd02440">
    <property type="entry name" value="AdoMet_MTases"/>
    <property type="match status" value="1"/>
</dbReference>
<feature type="domain" description="Methyltransferase" evidence="9">
    <location>
        <begin position="65"/>
        <end position="213"/>
    </location>
</feature>
<name>A0A9Q8LDA0_PASFU</name>
<comment type="catalytic activity">
    <reaction evidence="7">
        <text>arsenic triglutathione + 2 [thioredoxin]-dithiol + 2 S-adenosyl-L-methionine + H2O = dimethylarsinous acid + 2 [thioredoxin]-disulfide + 3 glutathione + 2 S-adenosyl-L-homocysteine + 2 H(+)</text>
        <dbReference type="Rhea" id="RHEA:69464"/>
        <dbReference type="Rhea" id="RHEA-COMP:10698"/>
        <dbReference type="Rhea" id="RHEA-COMP:10700"/>
        <dbReference type="ChEBI" id="CHEBI:15377"/>
        <dbReference type="ChEBI" id="CHEBI:15378"/>
        <dbReference type="ChEBI" id="CHEBI:23808"/>
        <dbReference type="ChEBI" id="CHEBI:29950"/>
        <dbReference type="ChEBI" id="CHEBI:50058"/>
        <dbReference type="ChEBI" id="CHEBI:57856"/>
        <dbReference type="ChEBI" id="CHEBI:57925"/>
        <dbReference type="ChEBI" id="CHEBI:59789"/>
        <dbReference type="ChEBI" id="CHEBI:183640"/>
        <dbReference type="EC" id="2.1.1.137"/>
    </reaction>
</comment>
<dbReference type="InterPro" id="IPR025714">
    <property type="entry name" value="Methyltranfer_dom"/>
</dbReference>
<evidence type="ECO:0000259" key="9">
    <source>
        <dbReference type="Pfam" id="PF13847"/>
    </source>
</evidence>
<evidence type="ECO:0000313" key="11">
    <source>
        <dbReference type="Proteomes" id="UP000756132"/>
    </source>
</evidence>
<dbReference type="InterPro" id="IPR029063">
    <property type="entry name" value="SAM-dependent_MTases_sf"/>
</dbReference>
<evidence type="ECO:0000313" key="10">
    <source>
        <dbReference type="EMBL" id="UJO15114.1"/>
    </source>
</evidence>
<dbReference type="EMBL" id="CP090165">
    <property type="protein sequence ID" value="UJO15114.1"/>
    <property type="molecule type" value="Genomic_DNA"/>
</dbReference>
<sequence length="292" mass="31062">MGSTTIYDQVTTHYGKAAKEDYGDGSYGARVAAEFGYSQEELDSVPQESNLGLSCGNPLAIAGIREGEVVVDLGSGAGFDVFQVAKKVGLKGKAIGIDSSDDMLARANQIKTKLSHGDNVQFVKSGITDISLEDSSADCIISNCVVNLVPEEDKHLVFTEMARVLKPGGRVAISDILAKGPLPEEVKNSMALYVGCIAGASQVESYEKWLREAAFKDVLIVYSKSDLNVYRHSDGTNAGCCAPPEPAKEEKKGGCCGPKKTSVPAQAKTVEDFGDVDFNQFAGSFKIYAIKP</sequence>
<dbReference type="KEGG" id="ffu:CLAFUR5_07818"/>
<keyword evidence="10" id="KW-0489">Methyltransferase</keyword>
<dbReference type="GeneID" id="71987696"/>
<evidence type="ECO:0000256" key="1">
    <source>
        <dbReference type="ARBA" id="ARBA00022679"/>
    </source>
</evidence>